<name>A0A1M7T5C3_9FIRM</name>
<feature type="transmembrane region" description="Helical" evidence="1">
    <location>
        <begin position="12"/>
        <end position="29"/>
    </location>
</feature>
<sequence>MKIVIQNKKAIILSLIVTGVYLFNFFHQVRYGSGETDSYYHLSYVRSFFYDGYLPKSQQSYPLFFYVIALFVVIFRNYTVAALLFIMIWAFATNILQIKLIDKLLDEKNSNYSVLLGSGLSFIWPISFHAFDFLKGETTYWSSMLHVYLTSGSTAPYHNLTYLCAKPFAILTIYAFLTLLQSDKKAEQVKMAIILAVSMLLSVLAKPCFYQCFAPAGALFVIVYFLLGHFDELKKCITIAISFVPATIWVLYSMTMKVQPIAFSPFEGMMFYNADGTNGLIILSRAIFYVLFVVVCMFVYRQNNNNMILGGLIYLFGVAEWILFIFPLEKGALDMMWGYNMSMYLLFLFAIVTAKRIYNVKHNKVVFYFGNLIFAFHTTLGLLMFINTWIKAYYQYFFE</sequence>
<feature type="transmembrane region" description="Helical" evidence="1">
    <location>
        <begin position="160"/>
        <end position="177"/>
    </location>
</feature>
<organism evidence="2 3">
    <name type="scientific">Butyrivibrio hungatei DSM 14810</name>
    <dbReference type="NCBI Taxonomy" id="1121132"/>
    <lineage>
        <taxon>Bacteria</taxon>
        <taxon>Bacillati</taxon>
        <taxon>Bacillota</taxon>
        <taxon>Clostridia</taxon>
        <taxon>Lachnospirales</taxon>
        <taxon>Lachnospiraceae</taxon>
        <taxon>Butyrivibrio</taxon>
    </lineage>
</organism>
<keyword evidence="1" id="KW-0472">Membrane</keyword>
<feature type="transmembrane region" description="Helical" evidence="1">
    <location>
        <begin position="63"/>
        <end position="91"/>
    </location>
</feature>
<feature type="transmembrane region" description="Helical" evidence="1">
    <location>
        <begin position="276"/>
        <end position="300"/>
    </location>
</feature>
<dbReference type="RefSeq" id="WP_072705691.1">
    <property type="nucleotide sequence ID" value="NZ_FRDH01000017.1"/>
</dbReference>
<feature type="transmembrane region" description="Helical" evidence="1">
    <location>
        <begin position="189"/>
        <end position="207"/>
    </location>
</feature>
<feature type="transmembrane region" description="Helical" evidence="1">
    <location>
        <begin position="213"/>
        <end position="230"/>
    </location>
</feature>
<accession>A0A1M7T5C3</accession>
<gene>
    <name evidence="2" type="ORF">SAMN02745247_03041</name>
</gene>
<protein>
    <recommendedName>
        <fullName evidence="4">Mannosyltransferase related to Gpi18</fullName>
    </recommendedName>
</protein>
<feature type="transmembrane region" description="Helical" evidence="1">
    <location>
        <begin position="337"/>
        <end position="354"/>
    </location>
</feature>
<reference evidence="2 3" key="1">
    <citation type="submission" date="2016-12" db="EMBL/GenBank/DDBJ databases">
        <authorList>
            <person name="Song W.-J."/>
            <person name="Kurnit D.M."/>
        </authorList>
    </citation>
    <scope>NUCLEOTIDE SEQUENCE [LARGE SCALE GENOMIC DNA]</scope>
    <source>
        <strain evidence="2 3">DSM 14810</strain>
    </source>
</reference>
<feature type="transmembrane region" description="Helical" evidence="1">
    <location>
        <begin position="237"/>
        <end position="256"/>
    </location>
</feature>
<evidence type="ECO:0000256" key="1">
    <source>
        <dbReference type="SAM" id="Phobius"/>
    </source>
</evidence>
<dbReference type="Proteomes" id="UP000184097">
    <property type="component" value="Unassembled WGS sequence"/>
</dbReference>
<keyword evidence="1" id="KW-0812">Transmembrane</keyword>
<dbReference type="EMBL" id="FRDH01000017">
    <property type="protein sequence ID" value="SHN65904.1"/>
    <property type="molecule type" value="Genomic_DNA"/>
</dbReference>
<evidence type="ECO:0000313" key="2">
    <source>
        <dbReference type="EMBL" id="SHN65904.1"/>
    </source>
</evidence>
<keyword evidence="1" id="KW-1133">Transmembrane helix</keyword>
<dbReference type="AlphaFoldDB" id="A0A1M7T5C3"/>
<feature type="transmembrane region" description="Helical" evidence="1">
    <location>
        <begin position="366"/>
        <end position="390"/>
    </location>
</feature>
<feature type="transmembrane region" description="Helical" evidence="1">
    <location>
        <begin position="307"/>
        <end position="325"/>
    </location>
</feature>
<feature type="transmembrane region" description="Helical" evidence="1">
    <location>
        <begin position="112"/>
        <end position="131"/>
    </location>
</feature>
<proteinExistence type="predicted"/>
<evidence type="ECO:0008006" key="4">
    <source>
        <dbReference type="Google" id="ProtNLM"/>
    </source>
</evidence>
<evidence type="ECO:0000313" key="3">
    <source>
        <dbReference type="Proteomes" id="UP000184097"/>
    </source>
</evidence>